<comment type="caution">
    <text evidence="9">The sequence shown here is derived from an EMBL/GenBank/DDBJ whole genome shotgun (WGS) entry which is preliminary data.</text>
</comment>
<feature type="transmembrane region" description="Helical" evidence="7">
    <location>
        <begin position="123"/>
        <end position="147"/>
    </location>
</feature>
<evidence type="ECO:0000256" key="1">
    <source>
        <dbReference type="ARBA" id="ARBA00004141"/>
    </source>
</evidence>
<feature type="transmembrane region" description="Helical" evidence="7">
    <location>
        <begin position="400"/>
        <end position="422"/>
    </location>
</feature>
<feature type="transmembrane region" description="Helical" evidence="7">
    <location>
        <begin position="190"/>
        <end position="213"/>
    </location>
</feature>
<reference evidence="9 10" key="1">
    <citation type="submission" date="2016-10" db="EMBL/GenBank/DDBJ databases">
        <title>Proteomics and genomics reveal pathogen-plant mechanisms compatible with a hemibiotrophic lifestyle of Diplodia corticola.</title>
        <authorList>
            <person name="Fernandes I."/>
            <person name="De Jonge R."/>
            <person name="Van De Peer Y."/>
            <person name="Devreese B."/>
            <person name="Alves A."/>
            <person name="Esteves A.C."/>
        </authorList>
    </citation>
    <scope>NUCLEOTIDE SEQUENCE [LARGE SCALE GENOMIC DNA]</scope>
    <source>
        <strain evidence="9 10">CBS 112549</strain>
    </source>
</reference>
<dbReference type="OrthoDB" id="3639251at2759"/>
<comment type="similarity">
    <text evidence="6">Belongs to the major facilitator superfamily. Allantoate permease family.</text>
</comment>
<keyword evidence="4 7" id="KW-1133">Transmembrane helix</keyword>
<evidence type="ECO:0000256" key="3">
    <source>
        <dbReference type="ARBA" id="ARBA00022692"/>
    </source>
</evidence>
<evidence type="ECO:0000256" key="5">
    <source>
        <dbReference type="ARBA" id="ARBA00023136"/>
    </source>
</evidence>
<evidence type="ECO:0000256" key="4">
    <source>
        <dbReference type="ARBA" id="ARBA00022989"/>
    </source>
</evidence>
<sequence length="492" mass="54821">MKLFSRPAVVAAAELRSPAEKDLVRRLDFFLLTFGAISQIIKYCDQINLNNAYVSGMKEDLSLYGDELNYFTTCFNVAYCLFAIPSQIALTYVRPSLWLSGLEVAWGVMTGLMAMVTKPYQVYIIRVFLGLFESSAWPGFMTLLTYWYTPKELAKRMGFYHSCQAVGSMMSGALQAAIMSTMDGSGGLAGWRWLFVINAIITVVWGFLGVFLLPDLPNKPNPRARFWFRETHADVAMGRLARHGRKEPEKLSWAAARRTFGSWIVYFVAALYVATVLTTSGNAYFGLFLKAMRNPDGTARWTTTEVNAIPIGGSAINVVFVWVWAILSDLLETRWTLIIAQGLIGLVPSIALSIWTSHPESTPIASAYAGYFLTFSCMGTAPLIFSWLSDLLPQDPSGRALIVGVCVASYYAVSSWSNVLVWPASEAPYYRKGWQLSIALWVFVMVMTAALRFIDVRYMKPKREAYAATIEGQAVEEVQVQVVDKKSVETGV</sequence>
<dbReference type="AlphaFoldDB" id="A0A1J9QZ56"/>
<dbReference type="RefSeq" id="XP_020129940.1">
    <property type="nucleotide sequence ID" value="XM_020273687.1"/>
</dbReference>
<keyword evidence="2" id="KW-0813">Transport</keyword>
<comment type="subcellular location">
    <subcellularLocation>
        <location evidence="1">Membrane</location>
        <topology evidence="1">Multi-pass membrane protein</topology>
    </subcellularLocation>
</comment>
<feature type="transmembrane region" description="Helical" evidence="7">
    <location>
        <begin position="434"/>
        <end position="454"/>
    </location>
</feature>
<evidence type="ECO:0000256" key="2">
    <source>
        <dbReference type="ARBA" id="ARBA00022448"/>
    </source>
</evidence>
<dbReference type="Gene3D" id="1.20.1250.20">
    <property type="entry name" value="MFS general substrate transporter like domains"/>
    <property type="match status" value="2"/>
</dbReference>
<dbReference type="Pfam" id="PF07690">
    <property type="entry name" value="MFS_1"/>
    <property type="match status" value="1"/>
</dbReference>
<feature type="transmembrane region" description="Helical" evidence="7">
    <location>
        <begin position="97"/>
        <end position="117"/>
    </location>
</feature>
<dbReference type="PROSITE" id="PS50850">
    <property type="entry name" value="MFS"/>
    <property type="match status" value="1"/>
</dbReference>
<proteinExistence type="inferred from homology"/>
<keyword evidence="10" id="KW-1185">Reference proteome</keyword>
<keyword evidence="5 7" id="KW-0472">Membrane</keyword>
<dbReference type="EMBL" id="MNUE01000028">
    <property type="protein sequence ID" value="OJD33680.1"/>
    <property type="molecule type" value="Genomic_DNA"/>
</dbReference>
<gene>
    <name evidence="9" type="ORF">BKCO1_2800039</name>
</gene>
<feature type="transmembrane region" description="Helical" evidence="7">
    <location>
        <begin position="70"/>
        <end position="90"/>
    </location>
</feature>
<dbReference type="InterPro" id="IPR011701">
    <property type="entry name" value="MFS"/>
</dbReference>
<evidence type="ECO:0000313" key="9">
    <source>
        <dbReference type="EMBL" id="OJD33680.1"/>
    </source>
</evidence>
<dbReference type="PANTHER" id="PTHR43791:SF64">
    <property type="entry name" value="MAJOR FACILITATOR SUPERFAMILY (MFS) PROFILE DOMAIN-CONTAINING PROTEIN"/>
    <property type="match status" value="1"/>
</dbReference>
<name>A0A1J9QZ56_9PEZI</name>
<feature type="transmembrane region" description="Helical" evidence="7">
    <location>
        <begin position="159"/>
        <end position="178"/>
    </location>
</feature>
<feature type="transmembrane region" description="Helical" evidence="7">
    <location>
        <begin position="263"/>
        <end position="288"/>
    </location>
</feature>
<organism evidence="9 10">
    <name type="scientific">Diplodia corticola</name>
    <dbReference type="NCBI Taxonomy" id="236234"/>
    <lineage>
        <taxon>Eukaryota</taxon>
        <taxon>Fungi</taxon>
        <taxon>Dikarya</taxon>
        <taxon>Ascomycota</taxon>
        <taxon>Pezizomycotina</taxon>
        <taxon>Dothideomycetes</taxon>
        <taxon>Dothideomycetes incertae sedis</taxon>
        <taxon>Botryosphaeriales</taxon>
        <taxon>Botryosphaeriaceae</taxon>
        <taxon>Diplodia</taxon>
    </lineage>
</organism>
<keyword evidence="3 7" id="KW-0812">Transmembrane</keyword>
<dbReference type="InterPro" id="IPR020846">
    <property type="entry name" value="MFS_dom"/>
</dbReference>
<dbReference type="FunFam" id="1.20.1250.20:FF:000065">
    <property type="entry name" value="Putative MFS pantothenate transporter"/>
    <property type="match status" value="1"/>
</dbReference>
<feature type="transmembrane region" description="Helical" evidence="7">
    <location>
        <begin position="308"/>
        <end position="328"/>
    </location>
</feature>
<accession>A0A1J9QZ56</accession>
<dbReference type="GO" id="GO:0022857">
    <property type="term" value="F:transmembrane transporter activity"/>
    <property type="evidence" value="ECO:0007669"/>
    <property type="project" value="InterPro"/>
</dbReference>
<dbReference type="GO" id="GO:0016020">
    <property type="term" value="C:membrane"/>
    <property type="evidence" value="ECO:0007669"/>
    <property type="project" value="UniProtKB-SubCell"/>
</dbReference>
<feature type="transmembrane region" description="Helical" evidence="7">
    <location>
        <begin position="368"/>
        <end position="388"/>
    </location>
</feature>
<evidence type="ECO:0000256" key="6">
    <source>
        <dbReference type="ARBA" id="ARBA00037968"/>
    </source>
</evidence>
<protein>
    <submittedName>
        <fullName evidence="9">Major facilitator superfamily transporter</fullName>
    </submittedName>
</protein>
<dbReference type="SUPFAM" id="SSF103473">
    <property type="entry name" value="MFS general substrate transporter"/>
    <property type="match status" value="1"/>
</dbReference>
<dbReference type="PANTHER" id="PTHR43791">
    <property type="entry name" value="PERMEASE-RELATED"/>
    <property type="match status" value="1"/>
</dbReference>
<evidence type="ECO:0000313" key="10">
    <source>
        <dbReference type="Proteomes" id="UP000183809"/>
    </source>
</evidence>
<dbReference type="GeneID" id="31013948"/>
<evidence type="ECO:0000256" key="7">
    <source>
        <dbReference type="SAM" id="Phobius"/>
    </source>
</evidence>
<dbReference type="InterPro" id="IPR036259">
    <property type="entry name" value="MFS_trans_sf"/>
</dbReference>
<evidence type="ECO:0000259" key="8">
    <source>
        <dbReference type="PROSITE" id="PS50850"/>
    </source>
</evidence>
<dbReference type="Proteomes" id="UP000183809">
    <property type="component" value="Unassembled WGS sequence"/>
</dbReference>
<feature type="domain" description="Major facilitator superfamily (MFS) profile" evidence="8">
    <location>
        <begin position="31"/>
        <end position="464"/>
    </location>
</feature>
<feature type="transmembrane region" description="Helical" evidence="7">
    <location>
        <begin position="335"/>
        <end position="356"/>
    </location>
</feature>